<dbReference type="CDD" id="cd02440">
    <property type="entry name" value="AdoMet_MTases"/>
    <property type="match status" value="1"/>
</dbReference>
<evidence type="ECO:0000256" key="2">
    <source>
        <dbReference type="ARBA" id="ARBA00022679"/>
    </source>
</evidence>
<dbReference type="Gene3D" id="1.10.10.10">
    <property type="entry name" value="Winged helix-like DNA-binding domain superfamily/Winged helix DNA-binding domain"/>
    <property type="match status" value="1"/>
</dbReference>
<sequence>MYPDFSVVLFCCCQFQNPHLPYRAGSQNQIRKFNSIIEEIGRINPQARQWLEGHPLDKWTLAYDGGNCVKMGSNEDPFSYAMELANSTSLTMVLVNTIKLKVLETIAEAGSDARVSSHDIASRLSISNLDAPDMLDRMLRLLATNSIVTCTEGIQNSKCVRLYGLTPVAKYFIPNEDGASLGPFMQLVQDKVFIDSWFELDDAVTKGGVPFDKAHGAHAFEYPSIDARFNEVFNKAMVNHTTIVMKEILKHYRGFDNLKHVVDVGGGLGITLNMIVSKHPEVKGINFDLPHVIQHAPSYQGIEHIGGDMFKEVPKGDAIFMKWILHDWSDDFCLKLLKNCYKALPENGKVIIVEAILPFLPDTSSSVKVTTYLDASMMTQNPGGKERTEDEFLALAKGGGFTGIRKECFVCNFWIMEFYK</sequence>
<evidence type="ECO:0000256" key="1">
    <source>
        <dbReference type="ARBA" id="ARBA00022603"/>
    </source>
</evidence>
<dbReference type="EMBL" id="JAUHHV010000002">
    <property type="protein sequence ID" value="KAK1431452.1"/>
    <property type="molecule type" value="Genomic_DNA"/>
</dbReference>
<name>A0AAD8KYD4_TARER</name>
<dbReference type="AlphaFoldDB" id="A0AAD8KYD4"/>
<dbReference type="SUPFAM" id="SSF46785">
    <property type="entry name" value="Winged helix' DNA-binding domain"/>
    <property type="match status" value="1"/>
</dbReference>
<dbReference type="GO" id="GO:0009805">
    <property type="term" value="P:coumarin biosynthetic process"/>
    <property type="evidence" value="ECO:0007669"/>
    <property type="project" value="UniProtKB-ARBA"/>
</dbReference>
<evidence type="ECO:0000256" key="3">
    <source>
        <dbReference type="ARBA" id="ARBA00022691"/>
    </source>
</evidence>
<dbReference type="Proteomes" id="UP001229421">
    <property type="component" value="Unassembled WGS sequence"/>
</dbReference>
<dbReference type="FunFam" id="1.10.10.10:FF:000357">
    <property type="entry name" value="Caffeic acid 3-O-methyltransferase"/>
    <property type="match status" value="1"/>
</dbReference>
<gene>
    <name evidence="7" type="ORF">QVD17_07911</name>
</gene>
<keyword evidence="1" id="KW-0489">Methyltransferase</keyword>
<dbReference type="InterPro" id="IPR036388">
    <property type="entry name" value="WH-like_DNA-bd_sf"/>
</dbReference>
<evidence type="ECO:0000313" key="8">
    <source>
        <dbReference type="Proteomes" id="UP001229421"/>
    </source>
</evidence>
<feature type="domain" description="O-methyltransferase dimerisation" evidence="6">
    <location>
        <begin position="82"/>
        <end position="173"/>
    </location>
</feature>
<keyword evidence="2" id="KW-0808">Transferase</keyword>
<dbReference type="GO" id="GO:0008171">
    <property type="term" value="F:O-methyltransferase activity"/>
    <property type="evidence" value="ECO:0007669"/>
    <property type="project" value="InterPro"/>
</dbReference>
<dbReference type="Pfam" id="PF00891">
    <property type="entry name" value="Methyltransf_2"/>
    <property type="match status" value="1"/>
</dbReference>
<dbReference type="GO" id="GO:0008757">
    <property type="term" value="F:S-adenosylmethionine-dependent methyltransferase activity"/>
    <property type="evidence" value="ECO:0007669"/>
    <property type="project" value="UniProtKB-ARBA"/>
</dbReference>
<comment type="caution">
    <text evidence="7">The sequence shown here is derived from an EMBL/GenBank/DDBJ whole genome shotgun (WGS) entry which is preliminary data.</text>
</comment>
<dbReference type="PANTHER" id="PTHR11746">
    <property type="entry name" value="O-METHYLTRANSFERASE"/>
    <property type="match status" value="1"/>
</dbReference>
<keyword evidence="8" id="KW-1185">Reference proteome</keyword>
<proteinExistence type="inferred from homology"/>
<reference evidence="7" key="1">
    <citation type="journal article" date="2023" name="bioRxiv">
        <title>Improved chromosome-level genome assembly for marigold (Tagetes erecta).</title>
        <authorList>
            <person name="Jiang F."/>
            <person name="Yuan L."/>
            <person name="Wang S."/>
            <person name="Wang H."/>
            <person name="Xu D."/>
            <person name="Wang A."/>
            <person name="Fan W."/>
        </authorList>
    </citation>
    <scope>NUCLEOTIDE SEQUENCE</scope>
    <source>
        <strain evidence="7">WSJ</strain>
        <tissue evidence="7">Leaf</tissue>
    </source>
</reference>
<accession>A0AAD8KYD4</accession>
<feature type="domain" description="O-methyltransferase C-terminal" evidence="5">
    <location>
        <begin position="197"/>
        <end position="401"/>
    </location>
</feature>
<dbReference type="FunFam" id="3.40.50.150:FF:000061">
    <property type="entry name" value="Caffeic acid O-methyltransferase"/>
    <property type="match status" value="1"/>
</dbReference>
<dbReference type="InterPro" id="IPR029063">
    <property type="entry name" value="SAM-dependent_MTases_sf"/>
</dbReference>
<organism evidence="7 8">
    <name type="scientific">Tagetes erecta</name>
    <name type="common">African marigold</name>
    <dbReference type="NCBI Taxonomy" id="13708"/>
    <lineage>
        <taxon>Eukaryota</taxon>
        <taxon>Viridiplantae</taxon>
        <taxon>Streptophyta</taxon>
        <taxon>Embryophyta</taxon>
        <taxon>Tracheophyta</taxon>
        <taxon>Spermatophyta</taxon>
        <taxon>Magnoliopsida</taxon>
        <taxon>eudicotyledons</taxon>
        <taxon>Gunneridae</taxon>
        <taxon>Pentapetalae</taxon>
        <taxon>asterids</taxon>
        <taxon>campanulids</taxon>
        <taxon>Asterales</taxon>
        <taxon>Asteraceae</taxon>
        <taxon>Asteroideae</taxon>
        <taxon>Heliantheae alliance</taxon>
        <taxon>Tageteae</taxon>
        <taxon>Tagetes</taxon>
    </lineage>
</organism>
<keyword evidence="3" id="KW-0949">S-adenosyl-L-methionine</keyword>
<dbReference type="InterPro" id="IPR016461">
    <property type="entry name" value="COMT-like"/>
</dbReference>
<dbReference type="Gene3D" id="3.40.50.150">
    <property type="entry name" value="Vaccinia Virus protein VP39"/>
    <property type="match status" value="1"/>
</dbReference>
<dbReference type="Pfam" id="PF08100">
    <property type="entry name" value="Dimerisation"/>
    <property type="match status" value="1"/>
</dbReference>
<dbReference type="PROSITE" id="PS51683">
    <property type="entry name" value="SAM_OMT_II"/>
    <property type="match status" value="1"/>
</dbReference>
<protein>
    <submittedName>
        <fullName evidence="7">Uncharacterized protein</fullName>
    </submittedName>
</protein>
<dbReference type="InterPro" id="IPR036390">
    <property type="entry name" value="WH_DNA-bd_sf"/>
</dbReference>
<evidence type="ECO:0000256" key="4">
    <source>
        <dbReference type="ARBA" id="ARBA00034481"/>
    </source>
</evidence>
<evidence type="ECO:0000259" key="6">
    <source>
        <dbReference type="Pfam" id="PF08100"/>
    </source>
</evidence>
<dbReference type="InterPro" id="IPR001077">
    <property type="entry name" value="COMT_C"/>
</dbReference>
<evidence type="ECO:0000259" key="5">
    <source>
        <dbReference type="Pfam" id="PF00891"/>
    </source>
</evidence>
<dbReference type="GO" id="GO:0032259">
    <property type="term" value="P:methylation"/>
    <property type="evidence" value="ECO:0007669"/>
    <property type="project" value="UniProtKB-KW"/>
</dbReference>
<comment type="similarity">
    <text evidence="4">Belongs to the class I-like SAM-binding methyltransferase superfamily. Cation-independent O-methyltransferase family. COMT subfamily.</text>
</comment>
<dbReference type="InterPro" id="IPR012967">
    <property type="entry name" value="COMT_dimerisation"/>
</dbReference>
<evidence type="ECO:0000313" key="7">
    <source>
        <dbReference type="EMBL" id="KAK1431452.1"/>
    </source>
</evidence>
<dbReference type="SUPFAM" id="SSF53335">
    <property type="entry name" value="S-adenosyl-L-methionine-dependent methyltransferases"/>
    <property type="match status" value="1"/>
</dbReference>
<dbReference type="GO" id="GO:0046983">
    <property type="term" value="F:protein dimerization activity"/>
    <property type="evidence" value="ECO:0007669"/>
    <property type="project" value="InterPro"/>
</dbReference>